<dbReference type="FunCoup" id="A0A6J2WPX6">
    <property type="interactions" value="9"/>
</dbReference>
<gene>
    <name evidence="5" type="primary">atf7ip2</name>
</gene>
<feature type="region of interest" description="Disordered" evidence="2">
    <location>
        <begin position="101"/>
        <end position="158"/>
    </location>
</feature>
<dbReference type="RefSeq" id="XP_030645622.1">
    <property type="nucleotide sequence ID" value="XM_030789762.1"/>
</dbReference>
<dbReference type="InterPro" id="IPR026085">
    <property type="entry name" value="ATF7-int"/>
</dbReference>
<feature type="compositionally biased region" description="Polar residues" evidence="2">
    <location>
        <begin position="273"/>
        <end position="288"/>
    </location>
</feature>
<dbReference type="InParanoid" id="A0A6J2WPX6"/>
<evidence type="ECO:0000313" key="4">
    <source>
        <dbReference type="Proteomes" id="UP000504632"/>
    </source>
</evidence>
<organism evidence="4 5">
    <name type="scientific">Chanos chanos</name>
    <name type="common">Milkfish</name>
    <name type="synonym">Mugil chanos</name>
    <dbReference type="NCBI Taxonomy" id="29144"/>
    <lineage>
        <taxon>Eukaryota</taxon>
        <taxon>Metazoa</taxon>
        <taxon>Chordata</taxon>
        <taxon>Craniata</taxon>
        <taxon>Vertebrata</taxon>
        <taxon>Euteleostomi</taxon>
        <taxon>Actinopterygii</taxon>
        <taxon>Neopterygii</taxon>
        <taxon>Teleostei</taxon>
        <taxon>Ostariophysi</taxon>
        <taxon>Gonorynchiformes</taxon>
        <taxon>Chanidae</taxon>
        <taxon>Chanos</taxon>
    </lineage>
</organism>
<sequence length="423" mass="46088">MKRKREDQSSGTAAPAVAFHKAACGNKYSKTEIREAVSEEVRAALRRTESLMKDVMERIEEMESISRYAAKIQSLEAHVKKVKRRGDAAIAYVRRLKSEGMLSTQHQTPTGPVVPSSQTVSGSETNFSLPRNLVSECTPRNSTSAISPGVSSEGLPVRKPKEGFWQSLRSKKQVVDLTQEDSVLSGEAGPPQEDGCHSSAPSRLSAGQREAETQAPKVQRVKSQSPPASASHDETATDPSVTEPPTEPFPESSESSGNGPSKSTTSNSHSVSPGNAASFSSNKNQNTSQEDDWRSRLPPLPDTLHPASLPAVAATKNLPQKLDLRLAWITGRQELGLLWTTTEEDPFAPDMDSYCLLSTQEDKDGTFPEWKTMGVIKALPLPMACSVKSVSQGRRLCFAVAGRDIYKRYGPYSNIQSFIPHHK</sequence>
<dbReference type="GeneID" id="115826086"/>
<dbReference type="GO" id="GO:0005634">
    <property type="term" value="C:nucleus"/>
    <property type="evidence" value="ECO:0007669"/>
    <property type="project" value="TreeGrafter"/>
</dbReference>
<protein>
    <submittedName>
        <fullName evidence="5">Activating transcription factor 7-interacting protein 2</fullName>
    </submittedName>
</protein>
<proteinExistence type="predicted"/>
<keyword evidence="4" id="KW-1185">Reference proteome</keyword>
<dbReference type="GO" id="GO:0006355">
    <property type="term" value="P:regulation of DNA-templated transcription"/>
    <property type="evidence" value="ECO:0007669"/>
    <property type="project" value="TreeGrafter"/>
</dbReference>
<feature type="region of interest" description="Disordered" evidence="2">
    <location>
        <begin position="176"/>
        <end position="307"/>
    </location>
</feature>
<name>A0A6J2WPX6_CHACN</name>
<feature type="compositionally biased region" description="Low complexity" evidence="2">
    <location>
        <begin position="239"/>
        <end position="272"/>
    </location>
</feature>
<dbReference type="PANTHER" id="PTHR23210:SF26">
    <property type="entry name" value="ACTIVATING TRANSCRIPTION FACTOR 7-INTERACTING PROTEIN 1"/>
    <property type="match status" value="1"/>
</dbReference>
<dbReference type="Pfam" id="PF16794">
    <property type="entry name" value="fn3_4"/>
    <property type="match status" value="1"/>
</dbReference>
<evidence type="ECO:0000313" key="5">
    <source>
        <dbReference type="RefSeq" id="XP_030645622.1"/>
    </source>
</evidence>
<feature type="compositionally biased region" description="Polar residues" evidence="2">
    <location>
        <begin position="101"/>
        <end position="129"/>
    </location>
</feature>
<accession>A0A6J2WPX6</accession>
<dbReference type="InterPro" id="IPR056565">
    <property type="entry name" value="Fn3_ATF7IP"/>
</dbReference>
<evidence type="ECO:0000256" key="2">
    <source>
        <dbReference type="SAM" id="MobiDB-lite"/>
    </source>
</evidence>
<dbReference type="CTD" id="80063"/>
<dbReference type="OrthoDB" id="2434995at2759"/>
<dbReference type="PANTHER" id="PTHR23210">
    <property type="entry name" value="ACTIVATING TRANSCRIPTION FACTOR 7 INTERACTING PROTEIN"/>
    <property type="match status" value="1"/>
</dbReference>
<keyword evidence="1" id="KW-0175">Coiled coil</keyword>
<reference evidence="5" key="1">
    <citation type="submission" date="2025-08" db="UniProtKB">
        <authorList>
            <consortium name="RefSeq"/>
        </authorList>
    </citation>
    <scope>IDENTIFICATION</scope>
</reference>
<feature type="domain" description="Activating transcription factor 7-interacting protein Fn3" evidence="3">
    <location>
        <begin position="317"/>
        <end position="417"/>
    </location>
</feature>
<dbReference type="AlphaFoldDB" id="A0A6J2WPX6"/>
<dbReference type="GO" id="GO:0003712">
    <property type="term" value="F:transcription coregulator activity"/>
    <property type="evidence" value="ECO:0007669"/>
    <property type="project" value="TreeGrafter"/>
</dbReference>
<feature type="coiled-coil region" evidence="1">
    <location>
        <begin position="45"/>
        <end position="85"/>
    </location>
</feature>
<feature type="compositionally biased region" description="Polar residues" evidence="2">
    <location>
        <begin position="138"/>
        <end position="150"/>
    </location>
</feature>
<dbReference type="Proteomes" id="UP000504632">
    <property type="component" value="Chromosome 13"/>
</dbReference>
<evidence type="ECO:0000259" key="3">
    <source>
        <dbReference type="Pfam" id="PF16794"/>
    </source>
</evidence>
<evidence type="ECO:0000256" key="1">
    <source>
        <dbReference type="SAM" id="Coils"/>
    </source>
</evidence>
<dbReference type="GO" id="GO:0005667">
    <property type="term" value="C:transcription regulator complex"/>
    <property type="evidence" value="ECO:0007669"/>
    <property type="project" value="TreeGrafter"/>
</dbReference>